<feature type="domain" description="Glycoside hydrolase family 13 N-terminal" evidence="2">
    <location>
        <begin position="65"/>
        <end position="150"/>
    </location>
</feature>
<dbReference type="Ensembl" id="ENSEBUT00000019331.1">
    <property type="protein sequence ID" value="ENSEBUP00000018755.1"/>
    <property type="gene ID" value="ENSEBUG00000011697.1"/>
</dbReference>
<dbReference type="GO" id="GO:0005737">
    <property type="term" value="C:cytoplasm"/>
    <property type="evidence" value="ECO:0007669"/>
    <property type="project" value="TreeGrafter"/>
</dbReference>
<dbReference type="Gene3D" id="2.60.40.10">
    <property type="entry name" value="Immunoglobulins"/>
    <property type="match status" value="1"/>
</dbReference>
<dbReference type="FunFam" id="3.20.20.80:FF:000338">
    <property type="entry name" value="1,4-alpha-glucan branching enzyme, putative"/>
    <property type="match status" value="1"/>
</dbReference>
<dbReference type="InterPro" id="IPR013783">
    <property type="entry name" value="Ig-like_fold"/>
</dbReference>
<sequence length="489" mass="56640">MADEGEACDGYLEPPLFHKLLELDSKLKLYRKDFQRRYSKFRGRLEEIEKKEGGLEEFAKGYTHFGINNHPQGGLKCCEWAPGASALYLTGDFNGWSYTSHPYQKLDFGKWELHLPPLSDGSSTIPHLSKLKVVVQVPDGGLLFRLSPWARYVVREPTSVEYDWVHWDPPEPFKVWQNDVRMNLMQYSFTWGSVHVINYEYTDWLLMNFFHSAFTQSFFHSISHARQLSLCLFQEVSGMPALCRPIEEGGQGFDYKLAMAISDKWIQLLKEKKDEDWDMGNIVHTLTNRRHGENCIAYAESHDQALVGDKSLAFWLMDASMYWDMSVTNEVSITVVRGIALHKLIRLITHALGGEAYLNFIGNEFGHPEWLDFPRAGNNESFHYARRQMHLADDHGLRYQHLQNFDISMNHLEERFGWLASPPAYVSCKHEGDKVIAFERAGILFAFNFHPANSYTDYRLGIHLPGKYPYHVTKSNLLFPRFRRKAGIL</sequence>
<evidence type="ECO:0000259" key="1">
    <source>
        <dbReference type="Pfam" id="PF02806"/>
    </source>
</evidence>
<evidence type="ECO:0000313" key="4">
    <source>
        <dbReference type="Proteomes" id="UP000694388"/>
    </source>
</evidence>
<reference evidence="3" key="1">
    <citation type="submission" date="2025-08" db="UniProtKB">
        <authorList>
            <consortium name="Ensembl"/>
        </authorList>
    </citation>
    <scope>IDENTIFICATION</scope>
</reference>
<dbReference type="SUPFAM" id="SSF51011">
    <property type="entry name" value="Glycosyl hydrolase domain"/>
    <property type="match status" value="1"/>
</dbReference>
<dbReference type="Pfam" id="PF02806">
    <property type="entry name" value="Alpha-amylase_C"/>
    <property type="match status" value="1"/>
</dbReference>
<keyword evidence="4" id="KW-1185">Reference proteome</keyword>
<proteinExistence type="predicted"/>
<dbReference type="Proteomes" id="UP000694388">
    <property type="component" value="Unplaced"/>
</dbReference>
<dbReference type="PANTHER" id="PTHR43651:SF3">
    <property type="entry name" value="1,4-ALPHA-GLUCAN-BRANCHING ENZYME"/>
    <property type="match status" value="1"/>
</dbReference>
<accession>A0A8C4QSC9</accession>
<dbReference type="SUPFAM" id="SSF51445">
    <property type="entry name" value="(Trans)glycosidases"/>
    <property type="match status" value="1"/>
</dbReference>
<dbReference type="SUPFAM" id="SSF81296">
    <property type="entry name" value="E set domains"/>
    <property type="match status" value="1"/>
</dbReference>
<feature type="domain" description="Alpha-amylase/branching enzyme C-terminal all beta" evidence="1">
    <location>
        <begin position="425"/>
        <end position="469"/>
    </location>
</feature>
<dbReference type="CDD" id="cd02854">
    <property type="entry name" value="E_set_GBE_euk_N"/>
    <property type="match status" value="1"/>
</dbReference>
<dbReference type="GO" id="GO:0043169">
    <property type="term" value="F:cation binding"/>
    <property type="evidence" value="ECO:0007669"/>
    <property type="project" value="InterPro"/>
</dbReference>
<dbReference type="InterPro" id="IPR004193">
    <property type="entry name" value="Glyco_hydro_13_N"/>
</dbReference>
<evidence type="ECO:0000259" key="2">
    <source>
        <dbReference type="Pfam" id="PF02922"/>
    </source>
</evidence>
<dbReference type="InterPro" id="IPR013780">
    <property type="entry name" value="Glyco_hydro_b"/>
</dbReference>
<dbReference type="AlphaFoldDB" id="A0A8C4QSC9"/>
<reference evidence="3" key="2">
    <citation type="submission" date="2025-09" db="UniProtKB">
        <authorList>
            <consortium name="Ensembl"/>
        </authorList>
    </citation>
    <scope>IDENTIFICATION</scope>
</reference>
<organism evidence="3 4">
    <name type="scientific">Eptatretus burgeri</name>
    <name type="common">Inshore hagfish</name>
    <dbReference type="NCBI Taxonomy" id="7764"/>
    <lineage>
        <taxon>Eukaryota</taxon>
        <taxon>Metazoa</taxon>
        <taxon>Chordata</taxon>
        <taxon>Craniata</taxon>
        <taxon>Vertebrata</taxon>
        <taxon>Cyclostomata</taxon>
        <taxon>Myxini</taxon>
        <taxon>Myxiniformes</taxon>
        <taxon>Myxinidae</taxon>
        <taxon>Eptatretinae</taxon>
        <taxon>Eptatretus</taxon>
    </lineage>
</organism>
<dbReference type="GeneTree" id="ENSGT00390000017040"/>
<dbReference type="PANTHER" id="PTHR43651">
    <property type="entry name" value="1,4-ALPHA-GLUCAN-BRANCHING ENZYME"/>
    <property type="match status" value="1"/>
</dbReference>
<dbReference type="InterPro" id="IPR017853">
    <property type="entry name" value="GH"/>
</dbReference>
<dbReference type="GO" id="GO:0005978">
    <property type="term" value="P:glycogen biosynthetic process"/>
    <property type="evidence" value="ECO:0007669"/>
    <property type="project" value="TreeGrafter"/>
</dbReference>
<dbReference type="InterPro" id="IPR006048">
    <property type="entry name" value="A-amylase/branching_C"/>
</dbReference>
<name>A0A8C4QSC9_EPTBU</name>
<dbReference type="OMA" id="FTESHEQ"/>
<dbReference type="GO" id="GO:0003844">
    <property type="term" value="F:1,4-alpha-glucan branching enzyme activity"/>
    <property type="evidence" value="ECO:0007669"/>
    <property type="project" value="TreeGrafter"/>
</dbReference>
<dbReference type="Pfam" id="PF02922">
    <property type="entry name" value="CBM_48"/>
    <property type="match status" value="1"/>
</dbReference>
<evidence type="ECO:0000313" key="3">
    <source>
        <dbReference type="Ensembl" id="ENSEBUP00000018755.1"/>
    </source>
</evidence>
<dbReference type="Gene3D" id="2.60.40.1180">
    <property type="entry name" value="Golgi alpha-mannosidase II"/>
    <property type="match status" value="1"/>
</dbReference>
<dbReference type="GO" id="GO:0004553">
    <property type="term" value="F:hydrolase activity, hydrolyzing O-glycosyl compounds"/>
    <property type="evidence" value="ECO:0007669"/>
    <property type="project" value="InterPro"/>
</dbReference>
<dbReference type="Gene3D" id="3.20.20.80">
    <property type="entry name" value="Glycosidases"/>
    <property type="match status" value="1"/>
</dbReference>
<protein>
    <submittedName>
        <fullName evidence="3">1,4-alpha-glucan branching enzyme 1</fullName>
    </submittedName>
</protein>
<dbReference type="InterPro" id="IPR014756">
    <property type="entry name" value="Ig_E-set"/>
</dbReference>